<comment type="subunit">
    <text evidence="16">Complex I is composed of at least 49 different subunits.</text>
</comment>
<evidence type="ECO:0000313" key="20">
    <source>
        <dbReference type="Proteomes" id="UP001188597"/>
    </source>
</evidence>
<dbReference type="GO" id="GO:0000035">
    <property type="term" value="F:acyl binding"/>
    <property type="evidence" value="ECO:0007669"/>
    <property type="project" value="TreeGrafter"/>
</dbReference>
<evidence type="ECO:0000256" key="11">
    <source>
        <dbReference type="ARBA" id="ARBA00022982"/>
    </source>
</evidence>
<evidence type="ECO:0000256" key="4">
    <source>
        <dbReference type="ARBA" id="ARBA00022448"/>
    </source>
</evidence>
<comment type="similarity">
    <text evidence="3">Belongs to the acyl carrier protein (ACP) family.</text>
</comment>
<evidence type="ECO:0000256" key="6">
    <source>
        <dbReference type="ARBA" id="ARBA00022516"/>
    </source>
</evidence>
<evidence type="ECO:0000256" key="16">
    <source>
        <dbReference type="ARBA" id="ARBA00063067"/>
    </source>
</evidence>
<keyword evidence="10" id="KW-0809">Transit peptide</keyword>
<dbReference type="GO" id="GO:0005739">
    <property type="term" value="C:mitochondrion"/>
    <property type="evidence" value="ECO:0007669"/>
    <property type="project" value="UniProtKB-SubCell"/>
</dbReference>
<sequence>MASALRAAVLRHARIPEVQTLYLSGSKLGLFGTVRSMSSHGVDHLDKQAVVDRVLDVIKSYPKVDPSKCGYCRIDGEEDWDTSHIPSHLKGKNLWGRIAGLWGLLFQQRWQLFGLRSSAGEMPNCGKMQVARLEFGRLQPNFSRNFVVASGRFKCVINPYLPSMVSGHRITSSLFWRFMGYSEKVRVDEFFSLNRGPVLVLQKFYVNVKVTNLPNQYLEIDACAYSYSLAPILHSILQDSCIIQVTTDVHFQKDLGLDSLDTVEIVMALEEEFKLEIPDKEADKIDSCPLAIEYIYNHPMAS</sequence>
<dbReference type="HAMAP" id="MF_01217">
    <property type="entry name" value="Acyl_carrier"/>
    <property type="match status" value="1"/>
</dbReference>
<dbReference type="FunFam" id="1.10.1200.10:FF:000003">
    <property type="entry name" value="Acyl carrier protein"/>
    <property type="match status" value="1"/>
</dbReference>
<feature type="domain" description="Carrier" evidence="18">
    <location>
        <begin position="220"/>
        <end position="299"/>
    </location>
</feature>
<dbReference type="PANTHER" id="PTHR20863">
    <property type="entry name" value="ACYL CARRIER PROTEIN"/>
    <property type="match status" value="1"/>
</dbReference>
<dbReference type="Pfam" id="PF00550">
    <property type="entry name" value="PP-binding"/>
    <property type="match status" value="1"/>
</dbReference>
<evidence type="ECO:0000256" key="13">
    <source>
        <dbReference type="ARBA" id="ARBA00023128"/>
    </source>
</evidence>
<dbReference type="PROSITE" id="PS00012">
    <property type="entry name" value="PHOSPHOPANTETHEINE"/>
    <property type="match status" value="1"/>
</dbReference>
<evidence type="ECO:0000256" key="3">
    <source>
        <dbReference type="ARBA" id="ARBA00010930"/>
    </source>
</evidence>
<keyword evidence="5 17" id="KW-0596">Phosphopantetheine</keyword>
<keyword evidence="7" id="KW-0597">Phosphoprotein</keyword>
<dbReference type="InterPro" id="IPR009081">
    <property type="entry name" value="PP-bd_ACP"/>
</dbReference>
<dbReference type="InterPro" id="IPR036736">
    <property type="entry name" value="ACP-like_sf"/>
</dbReference>
<keyword evidence="4" id="KW-0813">Transport</keyword>
<dbReference type="PROSITE" id="PS50075">
    <property type="entry name" value="CARRIER"/>
    <property type="match status" value="1"/>
</dbReference>
<dbReference type="Proteomes" id="UP001188597">
    <property type="component" value="Unassembled WGS sequence"/>
</dbReference>
<dbReference type="PANTHER" id="PTHR20863:SF28">
    <property type="entry name" value="ACYL CARRIER PROTEIN, MITOCHONDRIAL"/>
    <property type="match status" value="1"/>
</dbReference>
<keyword evidence="11" id="KW-0249">Electron transport</keyword>
<keyword evidence="13" id="KW-0496">Mitochondrion</keyword>
<comment type="pathway">
    <text evidence="2">Lipid metabolism; fatty acid biosynthesis.</text>
</comment>
<evidence type="ECO:0000256" key="5">
    <source>
        <dbReference type="ARBA" id="ARBA00022450"/>
    </source>
</evidence>
<organism evidence="19 20">
    <name type="scientific">Escallonia herrerae</name>
    <dbReference type="NCBI Taxonomy" id="1293975"/>
    <lineage>
        <taxon>Eukaryota</taxon>
        <taxon>Viridiplantae</taxon>
        <taxon>Streptophyta</taxon>
        <taxon>Embryophyta</taxon>
        <taxon>Tracheophyta</taxon>
        <taxon>Spermatophyta</taxon>
        <taxon>Magnoliopsida</taxon>
        <taxon>eudicotyledons</taxon>
        <taxon>Gunneridae</taxon>
        <taxon>Pentapetalae</taxon>
        <taxon>asterids</taxon>
        <taxon>campanulids</taxon>
        <taxon>Escalloniales</taxon>
        <taxon>Escalloniaceae</taxon>
        <taxon>Escallonia</taxon>
    </lineage>
</organism>
<keyword evidence="9" id="KW-0276">Fatty acid metabolism</keyword>
<evidence type="ECO:0000313" key="19">
    <source>
        <dbReference type="EMBL" id="KAK3033602.1"/>
    </source>
</evidence>
<proteinExistence type="inferred from homology"/>
<name>A0AA89BED7_9ASTE</name>
<protein>
    <recommendedName>
        <fullName evidence="17">Acyl carrier protein</fullName>
    </recommendedName>
</protein>
<dbReference type="NCBIfam" id="TIGR00517">
    <property type="entry name" value="acyl_carrier"/>
    <property type="match status" value="1"/>
</dbReference>
<evidence type="ECO:0000256" key="17">
    <source>
        <dbReference type="RuleBase" id="RU000722"/>
    </source>
</evidence>
<evidence type="ECO:0000256" key="1">
    <source>
        <dbReference type="ARBA" id="ARBA00004173"/>
    </source>
</evidence>
<reference evidence="19" key="1">
    <citation type="submission" date="2022-12" db="EMBL/GenBank/DDBJ databases">
        <title>Draft genome assemblies for two species of Escallonia (Escalloniales).</title>
        <authorList>
            <person name="Chanderbali A."/>
            <person name="Dervinis C."/>
            <person name="Anghel I."/>
            <person name="Soltis D."/>
            <person name="Soltis P."/>
            <person name="Zapata F."/>
        </authorList>
    </citation>
    <scope>NUCLEOTIDE SEQUENCE</scope>
    <source>
        <strain evidence="19">UCBG64.0493</strain>
        <tissue evidence="19">Leaf</tissue>
    </source>
</reference>
<keyword evidence="6 17" id="KW-0444">Lipid biosynthesis</keyword>
<dbReference type="Gene3D" id="1.10.1200.10">
    <property type="entry name" value="ACP-like"/>
    <property type="match status" value="1"/>
</dbReference>
<comment type="function">
    <text evidence="15">Carrier of the growing fatty acid chain in fatty acid biosynthesis. May be involved in the synthesis of short and medium chain fatty acids. Accessory and non-catalytic subunit of the mitochondrial membrane respiratory chain NADH dehydrogenase (Complex I), which functions in the transfer of electrons from NADH to the respiratory chain.</text>
</comment>
<dbReference type="EMBL" id="JAVXUP010000229">
    <property type="protein sequence ID" value="KAK3033602.1"/>
    <property type="molecule type" value="Genomic_DNA"/>
</dbReference>
<comment type="subcellular location">
    <subcellularLocation>
        <location evidence="1">Mitochondrion</location>
    </subcellularLocation>
</comment>
<evidence type="ECO:0000259" key="18">
    <source>
        <dbReference type="PROSITE" id="PS50075"/>
    </source>
</evidence>
<dbReference type="AlphaFoldDB" id="A0AA89BED7"/>
<keyword evidence="8" id="KW-0679">Respiratory chain</keyword>
<dbReference type="InterPro" id="IPR003231">
    <property type="entry name" value="ACP"/>
</dbReference>
<evidence type="ECO:0000256" key="15">
    <source>
        <dbReference type="ARBA" id="ARBA00057783"/>
    </source>
</evidence>
<gene>
    <name evidence="19" type="ORF">RJ639_034718</name>
</gene>
<evidence type="ECO:0000256" key="7">
    <source>
        <dbReference type="ARBA" id="ARBA00022553"/>
    </source>
</evidence>
<keyword evidence="12" id="KW-0443">Lipid metabolism</keyword>
<evidence type="ECO:0000256" key="2">
    <source>
        <dbReference type="ARBA" id="ARBA00005194"/>
    </source>
</evidence>
<dbReference type="SUPFAM" id="SSF47336">
    <property type="entry name" value="ACP-like"/>
    <property type="match status" value="1"/>
</dbReference>
<dbReference type="InterPro" id="IPR006162">
    <property type="entry name" value="Ppantetheine_attach_site"/>
</dbReference>
<evidence type="ECO:0000256" key="9">
    <source>
        <dbReference type="ARBA" id="ARBA00022832"/>
    </source>
</evidence>
<evidence type="ECO:0000256" key="10">
    <source>
        <dbReference type="ARBA" id="ARBA00022946"/>
    </source>
</evidence>
<dbReference type="GO" id="GO:0000036">
    <property type="term" value="F:acyl carrier activity"/>
    <property type="evidence" value="ECO:0007669"/>
    <property type="project" value="TreeGrafter"/>
</dbReference>
<evidence type="ECO:0000256" key="12">
    <source>
        <dbReference type="ARBA" id="ARBA00023098"/>
    </source>
</evidence>
<accession>A0AA89BED7</accession>
<keyword evidence="14 17" id="KW-0275">Fatty acid biosynthesis</keyword>
<comment type="caution">
    <text evidence="19">The sequence shown here is derived from an EMBL/GenBank/DDBJ whole genome shotgun (WGS) entry which is preliminary data.</text>
</comment>
<evidence type="ECO:0000256" key="14">
    <source>
        <dbReference type="ARBA" id="ARBA00023160"/>
    </source>
</evidence>
<keyword evidence="20" id="KW-1185">Reference proteome</keyword>
<evidence type="ECO:0000256" key="8">
    <source>
        <dbReference type="ARBA" id="ARBA00022660"/>
    </source>
</evidence>